<feature type="compositionally biased region" description="Basic and acidic residues" evidence="1">
    <location>
        <begin position="27"/>
        <end position="48"/>
    </location>
</feature>
<gene>
    <name evidence="2" type="ORF">RCFBP_mp20578</name>
</gene>
<accession>D8P518</accession>
<dbReference type="GO" id="GO:0004497">
    <property type="term" value="F:monooxygenase activity"/>
    <property type="evidence" value="ECO:0007669"/>
    <property type="project" value="UniProtKB-KW"/>
</dbReference>
<reference evidence="2" key="1">
    <citation type="journal article" date="2010" name="BMC Genomics">
        <title>Genomes of three tomato pathogens within the Ralstonia solanacearum species complex reveal significant evolutionary divergence.</title>
        <authorList>
            <person name="Remenant B."/>
            <person name="Coupat-Goutaland B."/>
            <person name="Guidot A."/>
            <person name="Cellier G."/>
            <person name="Wicker E."/>
            <person name="Allen C."/>
            <person name="Fegan M."/>
            <person name="Pruvost O."/>
            <person name="Elbaz M."/>
            <person name="Calteau A."/>
            <person name="Salvignol G."/>
            <person name="Mornico D."/>
            <person name="Mangenot S."/>
            <person name="Barbe V."/>
            <person name="Medigue C."/>
            <person name="Prior P."/>
        </authorList>
    </citation>
    <scope>NUCLEOTIDE SEQUENCE [LARGE SCALE GENOMIC DNA]</scope>
    <source>
        <strain evidence="2">CFBP2957</strain>
        <plasmid evidence="2">RCFBPv3_mp</plasmid>
    </source>
</reference>
<organism evidence="2">
    <name type="scientific">Ralstonia solanacearum CFBP2957</name>
    <dbReference type="NCBI Taxonomy" id="859656"/>
    <lineage>
        <taxon>Bacteria</taxon>
        <taxon>Pseudomonadati</taxon>
        <taxon>Pseudomonadota</taxon>
        <taxon>Betaproteobacteria</taxon>
        <taxon>Burkholderiales</taxon>
        <taxon>Burkholderiaceae</taxon>
        <taxon>Ralstonia</taxon>
        <taxon>Ralstonia solanacearum species complex</taxon>
    </lineage>
</organism>
<name>D8P518_RALSL</name>
<protein>
    <submittedName>
        <fullName evidence="2">Monooxygenase protein</fullName>
    </submittedName>
</protein>
<dbReference type="PATRIC" id="fig|859656.5.peg.4386"/>
<dbReference type="AlphaFoldDB" id="D8P518"/>
<evidence type="ECO:0000313" key="2">
    <source>
        <dbReference type="EMBL" id="CBJ54004.1"/>
    </source>
</evidence>
<keyword evidence="2" id="KW-0503">Monooxygenase</keyword>
<keyword evidence="2" id="KW-0614">Plasmid</keyword>
<sequence length="48" mass="5487">MQQHRRARSTSGANRRLPTTACASPRVVRDYELHERDQAPADSRAEHT</sequence>
<proteinExistence type="predicted"/>
<geneLocation type="plasmid" evidence="2">
    <name>RCFBPv3_mp</name>
</geneLocation>
<keyword evidence="2" id="KW-0560">Oxidoreductase</keyword>
<feature type="region of interest" description="Disordered" evidence="1">
    <location>
        <begin position="1"/>
        <end position="48"/>
    </location>
</feature>
<reference evidence="2" key="2">
    <citation type="submission" date="2010-02" db="EMBL/GenBank/DDBJ databases">
        <authorList>
            <person name="Genoscope - CEA"/>
        </authorList>
    </citation>
    <scope>NUCLEOTIDE SEQUENCE</scope>
    <source>
        <strain evidence="2">CFBP2957</strain>
        <plasmid evidence="2">RCFBPv3_mp</plasmid>
    </source>
</reference>
<dbReference type="EMBL" id="FP885907">
    <property type="protein sequence ID" value="CBJ54004.1"/>
    <property type="molecule type" value="Genomic_DNA"/>
</dbReference>
<evidence type="ECO:0000256" key="1">
    <source>
        <dbReference type="SAM" id="MobiDB-lite"/>
    </source>
</evidence>